<dbReference type="Proteomes" id="UP000887578">
    <property type="component" value="Unplaced"/>
</dbReference>
<dbReference type="GO" id="GO:0045719">
    <property type="term" value="P:negative regulation of glycogen biosynthetic process"/>
    <property type="evidence" value="ECO:0007669"/>
    <property type="project" value="TreeGrafter"/>
</dbReference>
<dbReference type="GO" id="GO:0035556">
    <property type="term" value="P:intracellular signal transduction"/>
    <property type="evidence" value="ECO:0007669"/>
    <property type="project" value="TreeGrafter"/>
</dbReference>
<keyword evidence="2" id="KW-0067">ATP-binding</keyword>
<dbReference type="WBParaSite" id="PDA_v2.g14220.t1">
    <property type="protein sequence ID" value="PDA_v2.g14220.t1"/>
    <property type="gene ID" value="PDA_v2.g14220"/>
</dbReference>
<reference evidence="6" key="1">
    <citation type="submission" date="2022-11" db="UniProtKB">
        <authorList>
            <consortium name="WormBaseParasite"/>
        </authorList>
    </citation>
    <scope>IDENTIFICATION</scope>
</reference>
<protein>
    <submittedName>
        <fullName evidence="6">Protein kinase domain-containing protein</fullName>
    </submittedName>
</protein>
<evidence type="ECO:0000313" key="5">
    <source>
        <dbReference type="Proteomes" id="UP000887578"/>
    </source>
</evidence>
<dbReference type="PANTHER" id="PTHR24346:SF51">
    <property type="entry name" value="PAS DOMAIN-CONTAINING SERINE_THREONINE-PROTEIN KINASE"/>
    <property type="match status" value="1"/>
</dbReference>
<evidence type="ECO:0000256" key="3">
    <source>
        <dbReference type="SAM" id="MobiDB-lite"/>
    </source>
</evidence>
<name>A0A914PF84_9BILA</name>
<feature type="compositionally biased region" description="Low complexity" evidence="3">
    <location>
        <begin position="36"/>
        <end position="45"/>
    </location>
</feature>
<evidence type="ECO:0000313" key="6">
    <source>
        <dbReference type="WBParaSite" id="PDA_v2.g14220.t1"/>
    </source>
</evidence>
<keyword evidence="5" id="KW-1185">Reference proteome</keyword>
<accession>A0A914PF84</accession>
<dbReference type="GO" id="GO:0004674">
    <property type="term" value="F:protein serine/threonine kinase activity"/>
    <property type="evidence" value="ECO:0007669"/>
    <property type="project" value="TreeGrafter"/>
</dbReference>
<organism evidence="5 6">
    <name type="scientific">Panagrolaimus davidi</name>
    <dbReference type="NCBI Taxonomy" id="227884"/>
    <lineage>
        <taxon>Eukaryota</taxon>
        <taxon>Metazoa</taxon>
        <taxon>Ecdysozoa</taxon>
        <taxon>Nematoda</taxon>
        <taxon>Chromadorea</taxon>
        <taxon>Rhabditida</taxon>
        <taxon>Tylenchina</taxon>
        <taxon>Panagrolaimomorpha</taxon>
        <taxon>Panagrolaimoidea</taxon>
        <taxon>Panagrolaimidae</taxon>
        <taxon>Panagrolaimus</taxon>
    </lineage>
</organism>
<evidence type="ECO:0000259" key="4">
    <source>
        <dbReference type="PROSITE" id="PS50011"/>
    </source>
</evidence>
<dbReference type="SUPFAM" id="SSF56112">
    <property type="entry name" value="Protein kinase-like (PK-like)"/>
    <property type="match status" value="1"/>
</dbReference>
<dbReference type="Gene3D" id="1.10.510.10">
    <property type="entry name" value="Transferase(Phosphotransferase) domain 1"/>
    <property type="match status" value="1"/>
</dbReference>
<dbReference type="FunFam" id="1.10.510.10:FF:000351">
    <property type="entry name" value="PAS domain-containing serine/threonine-protein kinase"/>
    <property type="match status" value="1"/>
</dbReference>
<evidence type="ECO:0000256" key="1">
    <source>
        <dbReference type="ARBA" id="ARBA00022741"/>
    </source>
</evidence>
<dbReference type="PROSITE" id="PS50011">
    <property type="entry name" value="PROTEIN_KINASE_DOM"/>
    <property type="match status" value="1"/>
</dbReference>
<proteinExistence type="predicted"/>
<sequence length="747" mass="83676">MREHQSTSCCSTTTTDGGENDEPDECNKFKFSLPPTTSTTTANNNKYRRNGLDYSRSSGLIDSSSPANRRWLILMEPISAIHIAVILGAKGRIFRTDDSLAPLLGYECTNRLFGTEIHKLIPSLNLTAEYVGKEQHCCGVTVKKNGIPLSVTVESEFVEGESPLSYELVIRSLATINGVITITENGLLYSFNENFLHELIGRTSASSAGNDRNVMEITDLIPDFFKTVSNDNDESDFEDECSKKPSTSSIPECLKEPGLLDENELNELIEEATEQVKHHTVHPGTFYDLARHIDGSLIPIRFEIAPLELSSTPQLFAVCVSFERGTDHGFSQLPEDDEENDQVLAGKIDSLTTSTSMTRESDDSDDFSFVAKTEPKFSIGGIVVERSNCNDSREPRLNHHDDVNLSLDTLEDENGLLVCGEYSRHYDTFQLIGNGAFGSVKLSARKDTGLLAVTKFVNKSKVLPESWVKSDKRNRMVPIEVHLLETLNHPNIVKVLDVFENDTHYQLVMEKLGCGMDLFEFIDNQPKLDEPLTSYIFRQIVSAVSYLHSCSIVHRDLKDENVIIDQNFNCKLIDFGSAAYFGNDIVFSTFCGTLEYCSPEVLTGDKYLGPELEMWSLGVLLYTLVFYENPFRTVEETIQAEMALPWSISDNLFRLLSWLLHPIPHSRATITDVTSHWWVNQPIDLRKYKFQDILKNSERAQVSPPLYVSDLANHIQNASSCSNLAINSHVNSSLDQPQQESGVVSAR</sequence>
<dbReference type="InterPro" id="IPR011009">
    <property type="entry name" value="Kinase-like_dom_sf"/>
</dbReference>
<dbReference type="GO" id="GO:0005524">
    <property type="term" value="F:ATP binding"/>
    <property type="evidence" value="ECO:0007669"/>
    <property type="project" value="UniProtKB-KW"/>
</dbReference>
<dbReference type="InterPro" id="IPR008271">
    <property type="entry name" value="Ser/Thr_kinase_AS"/>
</dbReference>
<dbReference type="Gene3D" id="3.30.200.20">
    <property type="entry name" value="Phosphorylase Kinase, domain 1"/>
    <property type="match status" value="1"/>
</dbReference>
<dbReference type="Pfam" id="PF00069">
    <property type="entry name" value="Pkinase"/>
    <property type="match status" value="1"/>
</dbReference>
<dbReference type="PROSITE" id="PS00108">
    <property type="entry name" value="PROTEIN_KINASE_ST"/>
    <property type="match status" value="1"/>
</dbReference>
<dbReference type="SMART" id="SM00220">
    <property type="entry name" value="S_TKc"/>
    <property type="match status" value="1"/>
</dbReference>
<dbReference type="GO" id="GO:0005634">
    <property type="term" value="C:nucleus"/>
    <property type="evidence" value="ECO:0007669"/>
    <property type="project" value="TreeGrafter"/>
</dbReference>
<dbReference type="GO" id="GO:0005829">
    <property type="term" value="C:cytosol"/>
    <property type="evidence" value="ECO:0007669"/>
    <property type="project" value="TreeGrafter"/>
</dbReference>
<dbReference type="InterPro" id="IPR000719">
    <property type="entry name" value="Prot_kinase_dom"/>
</dbReference>
<keyword evidence="1" id="KW-0547">Nucleotide-binding</keyword>
<feature type="domain" description="Protein kinase" evidence="4">
    <location>
        <begin position="426"/>
        <end position="679"/>
    </location>
</feature>
<feature type="region of interest" description="Disordered" evidence="3">
    <location>
        <begin position="1"/>
        <end position="50"/>
    </location>
</feature>
<dbReference type="AlphaFoldDB" id="A0A914PF84"/>
<dbReference type="PANTHER" id="PTHR24346">
    <property type="entry name" value="MAP/MICROTUBULE AFFINITY-REGULATING KINASE"/>
    <property type="match status" value="1"/>
</dbReference>
<feature type="compositionally biased region" description="Low complexity" evidence="3">
    <location>
        <begin position="1"/>
        <end position="15"/>
    </location>
</feature>
<evidence type="ECO:0000256" key="2">
    <source>
        <dbReference type="ARBA" id="ARBA00022840"/>
    </source>
</evidence>